<gene>
    <name evidence="1" type="ORF">STAS_03471</name>
</gene>
<sequence length="114" mass="11879">MRTSDSANRFSVPHIPAGVLTGCSSAPPFGRNSAPGTLDLPAAGGSSHAAVGFGQSQAADGSRLGSGPRYFSCGEAGHRQSTCPRRGGSLALVTDFDFEGTVYLFKCYFFVQRD</sequence>
<accession>A0A5A7P542</accession>
<comment type="caution">
    <text evidence="1">The sequence shown here is derived from an EMBL/GenBank/DDBJ whole genome shotgun (WGS) entry which is preliminary data.</text>
</comment>
<name>A0A5A7P542_STRAF</name>
<keyword evidence="2" id="KW-1185">Reference proteome</keyword>
<dbReference type="AlphaFoldDB" id="A0A5A7P542"/>
<dbReference type="PROSITE" id="PS51257">
    <property type="entry name" value="PROKAR_LIPOPROTEIN"/>
    <property type="match status" value="1"/>
</dbReference>
<evidence type="ECO:0000313" key="1">
    <source>
        <dbReference type="EMBL" id="GER27731.1"/>
    </source>
</evidence>
<dbReference type="OrthoDB" id="1739763at2759"/>
<organism evidence="1 2">
    <name type="scientific">Striga asiatica</name>
    <name type="common">Asiatic witchweed</name>
    <name type="synonym">Buchnera asiatica</name>
    <dbReference type="NCBI Taxonomy" id="4170"/>
    <lineage>
        <taxon>Eukaryota</taxon>
        <taxon>Viridiplantae</taxon>
        <taxon>Streptophyta</taxon>
        <taxon>Embryophyta</taxon>
        <taxon>Tracheophyta</taxon>
        <taxon>Spermatophyta</taxon>
        <taxon>Magnoliopsida</taxon>
        <taxon>eudicotyledons</taxon>
        <taxon>Gunneridae</taxon>
        <taxon>Pentapetalae</taxon>
        <taxon>asterids</taxon>
        <taxon>lamiids</taxon>
        <taxon>Lamiales</taxon>
        <taxon>Orobanchaceae</taxon>
        <taxon>Buchnereae</taxon>
        <taxon>Striga</taxon>
    </lineage>
</organism>
<dbReference type="EMBL" id="BKCP01002113">
    <property type="protein sequence ID" value="GER27731.1"/>
    <property type="molecule type" value="Genomic_DNA"/>
</dbReference>
<reference evidence="2" key="1">
    <citation type="journal article" date="2019" name="Curr. Biol.">
        <title>Genome Sequence of Striga asiatica Provides Insight into the Evolution of Plant Parasitism.</title>
        <authorList>
            <person name="Yoshida S."/>
            <person name="Kim S."/>
            <person name="Wafula E.K."/>
            <person name="Tanskanen J."/>
            <person name="Kim Y.M."/>
            <person name="Honaas L."/>
            <person name="Yang Z."/>
            <person name="Spallek T."/>
            <person name="Conn C.E."/>
            <person name="Ichihashi Y."/>
            <person name="Cheong K."/>
            <person name="Cui S."/>
            <person name="Der J.P."/>
            <person name="Gundlach H."/>
            <person name="Jiao Y."/>
            <person name="Hori C."/>
            <person name="Ishida J.K."/>
            <person name="Kasahara H."/>
            <person name="Kiba T."/>
            <person name="Kim M.S."/>
            <person name="Koo N."/>
            <person name="Laohavisit A."/>
            <person name="Lee Y.H."/>
            <person name="Lumba S."/>
            <person name="McCourt P."/>
            <person name="Mortimer J.C."/>
            <person name="Mutuku J.M."/>
            <person name="Nomura T."/>
            <person name="Sasaki-Sekimoto Y."/>
            <person name="Seto Y."/>
            <person name="Wang Y."/>
            <person name="Wakatake T."/>
            <person name="Sakakibara H."/>
            <person name="Demura T."/>
            <person name="Yamaguchi S."/>
            <person name="Yoneyama K."/>
            <person name="Manabe R.I."/>
            <person name="Nelson D.C."/>
            <person name="Schulman A.H."/>
            <person name="Timko M.P."/>
            <person name="dePamphilis C.W."/>
            <person name="Choi D."/>
            <person name="Shirasu K."/>
        </authorList>
    </citation>
    <scope>NUCLEOTIDE SEQUENCE [LARGE SCALE GENOMIC DNA]</scope>
    <source>
        <strain evidence="2">cv. UVA1</strain>
    </source>
</reference>
<dbReference type="Proteomes" id="UP000325081">
    <property type="component" value="Unassembled WGS sequence"/>
</dbReference>
<proteinExistence type="predicted"/>
<protein>
    <submittedName>
        <fullName evidence="1">Peptide chain release factor 1</fullName>
    </submittedName>
</protein>
<evidence type="ECO:0000313" key="2">
    <source>
        <dbReference type="Proteomes" id="UP000325081"/>
    </source>
</evidence>